<accession>A0A106C162</accession>
<dbReference type="SUPFAM" id="SSF144064">
    <property type="entry name" value="Heme iron utilization protein-like"/>
    <property type="match status" value="1"/>
</dbReference>
<dbReference type="Gene3D" id="3.40.1570.10">
    <property type="entry name" value="HemS/ChuS/ChuX like domains"/>
    <property type="match status" value="1"/>
</dbReference>
<evidence type="ECO:0000313" key="1">
    <source>
        <dbReference type="EMBL" id="KVX02358.1"/>
    </source>
</evidence>
<dbReference type="Pfam" id="PF06228">
    <property type="entry name" value="ChuX_HutX"/>
    <property type="match status" value="1"/>
</dbReference>
<dbReference type="Proteomes" id="UP000055702">
    <property type="component" value="Unassembled WGS sequence"/>
</dbReference>
<reference evidence="1 2" key="1">
    <citation type="submission" date="2016-01" db="EMBL/GenBank/DDBJ databases">
        <title>Draft genome of the antarctic isolate Shewanella frigidimarina Ag06-30.</title>
        <authorList>
            <person name="Parmeciano Di Noto G."/>
            <person name="Vazquez S."/>
            <person name="Mac Cormack W."/>
            <person name="Iriarte A."/>
            <person name="Quiroga C."/>
        </authorList>
    </citation>
    <scope>NUCLEOTIDE SEQUENCE [LARGE SCALE GENOMIC DNA]</scope>
    <source>
        <strain evidence="1 2">Ag06-30</strain>
    </source>
</reference>
<dbReference type="InterPro" id="IPR053733">
    <property type="entry name" value="Heme_Transport_Util_sf"/>
</dbReference>
<dbReference type="InterPro" id="IPR010413">
    <property type="entry name" value="HutX-like"/>
</dbReference>
<dbReference type="PIRSF" id="PIRSF030840">
    <property type="entry name" value="DUF1008"/>
    <property type="match status" value="1"/>
</dbReference>
<proteinExistence type="predicted"/>
<name>A0A106C162_SHEFR</name>
<protein>
    <submittedName>
        <fullName evidence="1">Heme iron utilization protein HmuX</fullName>
    </submittedName>
</protein>
<dbReference type="RefSeq" id="WP_059745426.1">
    <property type="nucleotide sequence ID" value="NZ_JBOZOX010000017.1"/>
</dbReference>
<gene>
    <name evidence="1" type="ORF">AWJ07_14525</name>
</gene>
<comment type="caution">
    <text evidence="1">The sequence shown here is derived from an EMBL/GenBank/DDBJ whole genome shotgun (WGS) entry which is preliminary data.</text>
</comment>
<organism evidence="1">
    <name type="scientific">Shewanella frigidimarina</name>
    <dbReference type="NCBI Taxonomy" id="56812"/>
    <lineage>
        <taxon>Bacteria</taxon>
        <taxon>Pseudomonadati</taxon>
        <taxon>Pseudomonadota</taxon>
        <taxon>Gammaproteobacteria</taxon>
        <taxon>Alteromonadales</taxon>
        <taxon>Shewanellaceae</taxon>
        <taxon>Shewanella</taxon>
    </lineage>
</organism>
<sequence length="169" mass="18867">MTESIDNIQRYLIENPDAMPSQIATMLNVTEWQVVSMLPQEQVTLLPLLEKDSLLASLPEWGPMTTIIAVSGSVFEFKGPFPKGKYAHGYYNLITKGDGLHGHLKLDNVSAIALISKPFRGNESHSINFFGDQGEMIFKVYLGRDRQRVLLADQVVRFKALKARVSSTA</sequence>
<dbReference type="NCBIfam" id="TIGR04108">
    <property type="entry name" value="HutX"/>
    <property type="match status" value="1"/>
</dbReference>
<dbReference type="EMBL" id="LRDC01000014">
    <property type="protein sequence ID" value="KVX02358.1"/>
    <property type="molecule type" value="Genomic_DNA"/>
</dbReference>
<evidence type="ECO:0000313" key="2">
    <source>
        <dbReference type="Proteomes" id="UP000055702"/>
    </source>
</evidence>
<dbReference type="AlphaFoldDB" id="A0A106C162"/>
<dbReference type="CDD" id="cd16829">
    <property type="entry name" value="ChuX_HutX-like"/>
    <property type="match status" value="1"/>
</dbReference>